<name>A0A670YRX0_PSETE</name>
<dbReference type="InterPro" id="IPR001254">
    <property type="entry name" value="Trypsin_dom"/>
</dbReference>
<keyword evidence="6" id="KW-1185">Reference proteome</keyword>
<organism evidence="5 6">
    <name type="scientific">Pseudonaja textilis</name>
    <name type="common">Eastern brown snake</name>
    <dbReference type="NCBI Taxonomy" id="8673"/>
    <lineage>
        <taxon>Eukaryota</taxon>
        <taxon>Metazoa</taxon>
        <taxon>Chordata</taxon>
        <taxon>Craniata</taxon>
        <taxon>Vertebrata</taxon>
        <taxon>Euteleostomi</taxon>
        <taxon>Lepidosauria</taxon>
        <taxon>Squamata</taxon>
        <taxon>Bifurcata</taxon>
        <taxon>Unidentata</taxon>
        <taxon>Episquamata</taxon>
        <taxon>Toxicofera</taxon>
        <taxon>Serpentes</taxon>
        <taxon>Colubroidea</taxon>
        <taxon>Elapidae</taxon>
        <taxon>Hydrophiinae</taxon>
        <taxon>Pseudonaja</taxon>
    </lineage>
</organism>
<protein>
    <recommendedName>
        <fullName evidence="4">Peptidase S1 domain-containing protein</fullName>
    </recommendedName>
</protein>
<proteinExistence type="predicted"/>
<keyword evidence="3" id="KW-0720">Serine protease</keyword>
<dbReference type="PANTHER" id="PTHR24264:SF72">
    <property type="entry name" value="TRYPSIN"/>
    <property type="match status" value="1"/>
</dbReference>
<evidence type="ECO:0000259" key="4">
    <source>
        <dbReference type="PROSITE" id="PS50240"/>
    </source>
</evidence>
<dbReference type="GO" id="GO:0005615">
    <property type="term" value="C:extracellular space"/>
    <property type="evidence" value="ECO:0007669"/>
    <property type="project" value="TreeGrafter"/>
</dbReference>
<dbReference type="GO" id="GO:0006508">
    <property type="term" value="P:proteolysis"/>
    <property type="evidence" value="ECO:0007669"/>
    <property type="project" value="UniProtKB-KW"/>
</dbReference>
<evidence type="ECO:0000256" key="3">
    <source>
        <dbReference type="ARBA" id="ARBA00022825"/>
    </source>
</evidence>
<dbReference type="GeneTree" id="ENSGT01050000244971"/>
<dbReference type="PANTHER" id="PTHR24264">
    <property type="entry name" value="TRYPSIN-RELATED"/>
    <property type="match status" value="1"/>
</dbReference>
<dbReference type="PROSITE" id="PS00135">
    <property type="entry name" value="TRYPSIN_SER"/>
    <property type="match status" value="1"/>
</dbReference>
<dbReference type="InterPro" id="IPR043504">
    <property type="entry name" value="Peptidase_S1_PA_chymotrypsin"/>
</dbReference>
<dbReference type="PROSITE" id="PS50240">
    <property type="entry name" value="TRYPSIN_DOM"/>
    <property type="match status" value="1"/>
</dbReference>
<dbReference type="CDD" id="cd00190">
    <property type="entry name" value="Tryp_SPc"/>
    <property type="match status" value="1"/>
</dbReference>
<dbReference type="Proteomes" id="UP000472273">
    <property type="component" value="Unplaced"/>
</dbReference>
<dbReference type="AlphaFoldDB" id="A0A670YRX0"/>
<evidence type="ECO:0000313" key="5">
    <source>
        <dbReference type="Ensembl" id="ENSPTXP00000013764.1"/>
    </source>
</evidence>
<dbReference type="SMART" id="SM00020">
    <property type="entry name" value="Tryp_SPc"/>
    <property type="match status" value="1"/>
</dbReference>
<dbReference type="SUPFAM" id="SSF50494">
    <property type="entry name" value="Trypsin-like serine proteases"/>
    <property type="match status" value="1"/>
</dbReference>
<reference evidence="5" key="1">
    <citation type="submission" date="2025-08" db="UniProtKB">
        <authorList>
            <consortium name="Ensembl"/>
        </authorList>
    </citation>
    <scope>IDENTIFICATION</scope>
</reference>
<evidence type="ECO:0000313" key="6">
    <source>
        <dbReference type="Proteomes" id="UP000472273"/>
    </source>
</evidence>
<gene>
    <name evidence="5" type="primary">LOC113437423</name>
</gene>
<sequence>MSLHLVQQNQTPSSVYMCVCVCVFSYYPDVLQCANITIINHNVCQSIYPDYINENMVCAGKMEGGTDSCQGDSGGPLVCNGKLQGIVSWGPYICAQPNKPGVYVNVCKYTNWIQETIQNN</sequence>
<reference evidence="5" key="2">
    <citation type="submission" date="2025-09" db="UniProtKB">
        <authorList>
            <consortium name="Ensembl"/>
        </authorList>
    </citation>
    <scope>IDENTIFICATION</scope>
</reference>
<dbReference type="InterPro" id="IPR009003">
    <property type="entry name" value="Peptidase_S1_PA"/>
</dbReference>
<keyword evidence="1" id="KW-0645">Protease</keyword>
<feature type="domain" description="Peptidase S1" evidence="4">
    <location>
        <begin position="1"/>
        <end position="118"/>
    </location>
</feature>
<evidence type="ECO:0000256" key="1">
    <source>
        <dbReference type="ARBA" id="ARBA00022670"/>
    </source>
</evidence>
<dbReference type="InterPro" id="IPR033116">
    <property type="entry name" value="TRYPSIN_SER"/>
</dbReference>
<dbReference type="GO" id="GO:0090729">
    <property type="term" value="F:toxin activity"/>
    <property type="evidence" value="ECO:0007669"/>
    <property type="project" value="UniProtKB-KW"/>
</dbReference>
<dbReference type="Pfam" id="PF00089">
    <property type="entry name" value="Trypsin"/>
    <property type="match status" value="1"/>
</dbReference>
<accession>A0A670YRX0</accession>
<evidence type="ECO:0000256" key="2">
    <source>
        <dbReference type="ARBA" id="ARBA00022801"/>
    </source>
</evidence>
<dbReference type="Ensembl" id="ENSPTXT00000014196.1">
    <property type="protein sequence ID" value="ENSPTXP00000013764.1"/>
    <property type="gene ID" value="ENSPTXG00000009376.1"/>
</dbReference>
<keyword evidence="2" id="KW-0378">Hydrolase</keyword>
<dbReference type="InterPro" id="IPR050127">
    <property type="entry name" value="Serine_Proteases_S1"/>
</dbReference>
<dbReference type="Gene3D" id="2.40.10.10">
    <property type="entry name" value="Trypsin-like serine proteases"/>
    <property type="match status" value="1"/>
</dbReference>
<dbReference type="GO" id="GO:0004252">
    <property type="term" value="F:serine-type endopeptidase activity"/>
    <property type="evidence" value="ECO:0007669"/>
    <property type="project" value="InterPro"/>
</dbReference>